<organism evidence="1 2">
    <name type="scientific">Stigmatella ashevillensis</name>
    <dbReference type="NCBI Taxonomy" id="2995309"/>
    <lineage>
        <taxon>Bacteria</taxon>
        <taxon>Pseudomonadati</taxon>
        <taxon>Myxococcota</taxon>
        <taxon>Myxococcia</taxon>
        <taxon>Myxococcales</taxon>
        <taxon>Cystobacterineae</taxon>
        <taxon>Archangiaceae</taxon>
        <taxon>Stigmatella</taxon>
    </lineage>
</organism>
<sequence>MTPAMIVQAWKNPEYRASLPLEQRTALPENPSGNPLTDLEDSELGDVAGGQVLRVTHPDVCCFFTLQCPTLSLTCRDLEA</sequence>
<keyword evidence="2" id="KW-1185">Reference proteome</keyword>
<evidence type="ECO:0000313" key="1">
    <source>
        <dbReference type="EMBL" id="MDC0713533.1"/>
    </source>
</evidence>
<reference evidence="1 2" key="1">
    <citation type="submission" date="2022-11" db="EMBL/GenBank/DDBJ databases">
        <title>Minimal conservation of predation-associated metabolite biosynthetic gene clusters underscores biosynthetic potential of Myxococcota including descriptions for ten novel species: Archangium lansinium sp. nov., Myxococcus landrumus sp. nov., Nannocystis bai.</title>
        <authorList>
            <person name="Ahearne A."/>
            <person name="Stevens C."/>
            <person name="Dowd S."/>
        </authorList>
    </citation>
    <scope>NUCLEOTIDE SEQUENCE [LARGE SCALE GENOMIC DNA]</scope>
    <source>
        <strain evidence="1 2">NCWAL01</strain>
    </source>
</reference>
<protein>
    <submittedName>
        <fullName evidence="1">Mersacidin/lichenicidin family type 2 lantibiotic</fullName>
    </submittedName>
</protein>
<dbReference type="EMBL" id="JAQNDM010000002">
    <property type="protein sequence ID" value="MDC0713533.1"/>
    <property type="molecule type" value="Genomic_DNA"/>
</dbReference>
<dbReference type="RefSeq" id="WP_272143854.1">
    <property type="nucleotide sequence ID" value="NZ_JAQNDM010000002.1"/>
</dbReference>
<evidence type="ECO:0000313" key="2">
    <source>
        <dbReference type="Proteomes" id="UP001221838"/>
    </source>
</evidence>
<dbReference type="NCBIfam" id="TIGR03898">
    <property type="entry name" value="lanti_MRSA_kill"/>
    <property type="match status" value="1"/>
</dbReference>
<accession>A0ABT5DK80</accession>
<dbReference type="InterPro" id="IPR027635">
    <property type="entry name" value="Lantibiotic2_lead_pep_dom"/>
</dbReference>
<comment type="caution">
    <text evidence="1">The sequence shown here is derived from an EMBL/GenBank/DDBJ whole genome shotgun (WGS) entry which is preliminary data.</text>
</comment>
<name>A0ABT5DK80_9BACT</name>
<dbReference type="Proteomes" id="UP001221838">
    <property type="component" value="Unassembled WGS sequence"/>
</dbReference>
<proteinExistence type="predicted"/>
<gene>
    <name evidence="1" type="ORF">POL68_34025</name>
</gene>